<organism evidence="1 2">
    <name type="scientific">Thalassotalea loyana</name>
    <dbReference type="NCBI Taxonomy" id="280483"/>
    <lineage>
        <taxon>Bacteria</taxon>
        <taxon>Pseudomonadati</taxon>
        <taxon>Pseudomonadota</taxon>
        <taxon>Gammaproteobacteria</taxon>
        <taxon>Alteromonadales</taxon>
        <taxon>Colwelliaceae</taxon>
        <taxon>Thalassotalea</taxon>
    </lineage>
</organism>
<protein>
    <recommendedName>
        <fullName evidence="3">Restriction endonuclease type IV Mrr domain-containing protein</fullName>
    </recommendedName>
</protein>
<dbReference type="Proteomes" id="UP001157134">
    <property type="component" value="Unassembled WGS sequence"/>
</dbReference>
<evidence type="ECO:0000313" key="1">
    <source>
        <dbReference type="EMBL" id="GLX86965.1"/>
    </source>
</evidence>
<evidence type="ECO:0008006" key="3">
    <source>
        <dbReference type="Google" id="ProtNLM"/>
    </source>
</evidence>
<proteinExistence type="predicted"/>
<reference evidence="1 2" key="1">
    <citation type="submission" date="2023-03" db="EMBL/GenBank/DDBJ databases">
        <title>Thalassotalea loyana LMG 22536T draft genome sequence.</title>
        <authorList>
            <person name="Sawabe T."/>
        </authorList>
    </citation>
    <scope>NUCLEOTIDE SEQUENCE [LARGE SCALE GENOMIC DNA]</scope>
    <source>
        <strain evidence="1 2">LMG 22536</strain>
    </source>
</reference>
<evidence type="ECO:0000313" key="2">
    <source>
        <dbReference type="Proteomes" id="UP001157134"/>
    </source>
</evidence>
<dbReference type="EMBL" id="BSSV01000008">
    <property type="protein sequence ID" value="GLX86965.1"/>
    <property type="molecule type" value="Genomic_DNA"/>
</dbReference>
<dbReference type="RefSeq" id="WP_284300534.1">
    <property type="nucleotide sequence ID" value="NZ_BSSV01000008.1"/>
</dbReference>
<sequence>MEFANESEFESYLRDLIKAQVCSKHDELVLFENKKAVDILICRNGDRPALFFLEVKFHKNSHGRLGFGSSSGGGFQPEIVSKAPDYFESNLMWLIAGEGHSDNGVIFVPSSIIRNYLSGGSVGEKFNNIQNRIFSEVTGYNEEDLVNKIESWLINT</sequence>
<comment type="caution">
    <text evidence="1">The sequence shown here is derived from an EMBL/GenBank/DDBJ whole genome shotgun (WGS) entry which is preliminary data.</text>
</comment>
<keyword evidence="2" id="KW-1185">Reference proteome</keyword>
<name>A0ABQ6HJ22_9GAMM</name>
<accession>A0ABQ6HJ22</accession>
<gene>
    <name evidence="1" type="ORF">tloyanaT_32180</name>
</gene>